<sequence length="236" mass="26548">MVPWMSLILVLILGFWGPATAVATPHEQHASTAFSSQVPLDWLLTDRGPFHRAPDYIDFIERYRQGFTTRYRIYREFARWKVNNLALERKDFFSLPLPLAPEFIHNIRLLGRRPSLQQITENLIKKYGTHFLLSATLGEAGSLSGSGGSNTTVSLETLHQLAASYFIDRESTLRRLHHIQIATAAIKVTETRTGPLGCSNYDNLDSVSSVLVQSPENKVQLLGKGVSLFTYSVYLP</sequence>
<dbReference type="PANTHER" id="PTHR15564">
    <property type="entry name" value="MACPF DOMAIN-CONTAINING PROTEIN"/>
    <property type="match status" value="1"/>
</dbReference>
<dbReference type="AlphaFoldDB" id="A0A8C5SNL5"/>
<keyword evidence="1" id="KW-0732">Signal</keyword>
<dbReference type="GO" id="GO:0045666">
    <property type="term" value="P:positive regulation of neuron differentiation"/>
    <property type="evidence" value="ECO:0007669"/>
    <property type="project" value="InterPro"/>
</dbReference>
<dbReference type="SMART" id="SM00457">
    <property type="entry name" value="MACPF"/>
    <property type="match status" value="1"/>
</dbReference>
<evidence type="ECO:0000313" key="3">
    <source>
        <dbReference type="Ensembl" id="ENSLLTP00000020107.1"/>
    </source>
</evidence>
<dbReference type="InterPro" id="IPR020864">
    <property type="entry name" value="MACPF"/>
</dbReference>
<dbReference type="GO" id="GO:0043025">
    <property type="term" value="C:neuronal cell body"/>
    <property type="evidence" value="ECO:0007669"/>
    <property type="project" value="TreeGrafter"/>
</dbReference>
<proteinExistence type="predicted"/>
<reference evidence="3" key="2">
    <citation type="submission" date="2025-09" db="UniProtKB">
        <authorList>
            <consortium name="Ensembl"/>
        </authorList>
    </citation>
    <scope>IDENTIFICATION</scope>
</reference>
<evidence type="ECO:0000313" key="4">
    <source>
        <dbReference type="Proteomes" id="UP000694406"/>
    </source>
</evidence>
<name>A0A8C5SNL5_LATLA</name>
<dbReference type="PANTHER" id="PTHR15564:SF8">
    <property type="entry name" value="BMP_RETINOIC ACID-INDUCIBLE NEURAL-SPECIFIC PROTEIN 2"/>
    <property type="match status" value="1"/>
</dbReference>
<dbReference type="Pfam" id="PF01823">
    <property type="entry name" value="MACPF"/>
    <property type="match status" value="1"/>
</dbReference>
<dbReference type="GO" id="GO:0030425">
    <property type="term" value="C:dendrite"/>
    <property type="evidence" value="ECO:0007669"/>
    <property type="project" value="TreeGrafter"/>
</dbReference>
<evidence type="ECO:0000259" key="2">
    <source>
        <dbReference type="SMART" id="SM00457"/>
    </source>
</evidence>
<dbReference type="Proteomes" id="UP000694406">
    <property type="component" value="Unplaced"/>
</dbReference>
<keyword evidence="4" id="KW-1185">Reference proteome</keyword>
<dbReference type="InterPro" id="IPR033237">
    <property type="entry name" value="BRINP"/>
</dbReference>
<feature type="signal peptide" evidence="1">
    <location>
        <begin position="1"/>
        <end position="21"/>
    </location>
</feature>
<dbReference type="GO" id="GO:0007399">
    <property type="term" value="P:nervous system development"/>
    <property type="evidence" value="ECO:0007669"/>
    <property type="project" value="TreeGrafter"/>
</dbReference>
<accession>A0A8C5SNL5</accession>
<evidence type="ECO:0000256" key="1">
    <source>
        <dbReference type="SAM" id="SignalP"/>
    </source>
</evidence>
<reference evidence="3" key="1">
    <citation type="submission" date="2025-08" db="UniProtKB">
        <authorList>
            <consortium name="Ensembl"/>
        </authorList>
    </citation>
    <scope>IDENTIFICATION</scope>
</reference>
<dbReference type="GO" id="GO:0071300">
    <property type="term" value="P:cellular response to retinoic acid"/>
    <property type="evidence" value="ECO:0007669"/>
    <property type="project" value="TreeGrafter"/>
</dbReference>
<organism evidence="3 4">
    <name type="scientific">Laticauda laticaudata</name>
    <name type="common">Blue-ringed sea krait</name>
    <name type="synonym">Blue-lipped sea krait</name>
    <dbReference type="NCBI Taxonomy" id="8630"/>
    <lineage>
        <taxon>Eukaryota</taxon>
        <taxon>Metazoa</taxon>
        <taxon>Chordata</taxon>
        <taxon>Craniata</taxon>
        <taxon>Vertebrata</taxon>
        <taxon>Euteleostomi</taxon>
        <taxon>Lepidosauria</taxon>
        <taxon>Squamata</taxon>
        <taxon>Bifurcata</taxon>
        <taxon>Unidentata</taxon>
        <taxon>Episquamata</taxon>
        <taxon>Toxicofera</taxon>
        <taxon>Serpentes</taxon>
        <taxon>Colubroidea</taxon>
        <taxon>Elapidae</taxon>
        <taxon>Laticaudinae</taxon>
        <taxon>Laticauda</taxon>
    </lineage>
</organism>
<protein>
    <recommendedName>
        <fullName evidence="2">MACPF domain-containing protein</fullName>
    </recommendedName>
</protein>
<dbReference type="GeneTree" id="ENSGT00940000160314"/>
<dbReference type="Ensembl" id="ENSLLTT00000020851.1">
    <property type="protein sequence ID" value="ENSLLTP00000020107.1"/>
    <property type="gene ID" value="ENSLLTG00000015076.1"/>
</dbReference>
<feature type="chain" id="PRO_5034590067" description="MACPF domain-containing protein" evidence="1">
    <location>
        <begin position="22"/>
        <end position="236"/>
    </location>
</feature>
<dbReference type="GO" id="GO:0045930">
    <property type="term" value="P:negative regulation of mitotic cell cycle"/>
    <property type="evidence" value="ECO:0007669"/>
    <property type="project" value="InterPro"/>
</dbReference>
<dbReference type="GO" id="GO:0005737">
    <property type="term" value="C:cytoplasm"/>
    <property type="evidence" value="ECO:0007669"/>
    <property type="project" value="TreeGrafter"/>
</dbReference>
<feature type="domain" description="MACPF" evidence="2">
    <location>
        <begin position="74"/>
        <end position="236"/>
    </location>
</feature>